<accession>A0AAW1HTB2</accession>
<dbReference type="EMBL" id="JASPKY010000984">
    <property type="protein sequence ID" value="KAK9679740.1"/>
    <property type="molecule type" value="Genomic_DNA"/>
</dbReference>
<proteinExistence type="predicted"/>
<evidence type="ECO:0000313" key="1">
    <source>
        <dbReference type="EMBL" id="KAK9679740.1"/>
    </source>
</evidence>
<reference evidence="1 2" key="1">
    <citation type="journal article" date="2024" name="BMC Genomics">
        <title>De novo assembly and annotation of Popillia japonica's genome with initial clues to its potential as an invasive pest.</title>
        <authorList>
            <person name="Cucini C."/>
            <person name="Boschi S."/>
            <person name="Funari R."/>
            <person name="Cardaioli E."/>
            <person name="Iannotti N."/>
            <person name="Marturano G."/>
            <person name="Paoli F."/>
            <person name="Bruttini M."/>
            <person name="Carapelli A."/>
            <person name="Frati F."/>
            <person name="Nardi F."/>
        </authorList>
    </citation>
    <scope>NUCLEOTIDE SEQUENCE [LARGE SCALE GENOMIC DNA]</scope>
    <source>
        <strain evidence="1">DMR45628</strain>
    </source>
</reference>
<protein>
    <submittedName>
        <fullName evidence="1">Uncharacterized protein</fullName>
    </submittedName>
</protein>
<name>A0AAW1HTB2_POPJA</name>
<comment type="caution">
    <text evidence="1">The sequence shown here is derived from an EMBL/GenBank/DDBJ whole genome shotgun (WGS) entry which is preliminary data.</text>
</comment>
<dbReference type="Proteomes" id="UP001458880">
    <property type="component" value="Unassembled WGS sequence"/>
</dbReference>
<dbReference type="AlphaFoldDB" id="A0AAW1HTB2"/>
<evidence type="ECO:0000313" key="2">
    <source>
        <dbReference type="Proteomes" id="UP001458880"/>
    </source>
</evidence>
<sequence length="387" mass="44301">MFPKTRIFYYDNTPSTLKTGDTTDLKIQTRGNNDSEPYLTVRIPSDKHEATFYFPSFDGVSAADGTSRVTLPKRNMHFRIPYHSLDVSKTNDQKVYLPTTSLKTTAQVSTSSRLEYDQTLKQLIHSYIPEVLQNNDNTCALYPGENPFPKYFKQFNERYSAIDCTGPSFNETLWQLDQRYQCLINRDITCRSEDNVLCIPLLDQLKRCSNDLGVPFCNDPEIGTESSNTDYNWNKLSDILLNRSPEDYYTNNVPKIFIHGVSIVDGDNSLVQFTFCCTNTWTLYVDITPRSNINSSRLQWRITYPYLKAYIDSNGKLSGAQYHQVLYKPQEFSLMLAGMVHSVAIRESDHAALTVLYKPQEFSLMLAGMVHSVAIRESDHNNKSVIP</sequence>
<gene>
    <name evidence="1" type="ORF">QE152_g39754</name>
</gene>
<keyword evidence="2" id="KW-1185">Reference proteome</keyword>
<organism evidence="1 2">
    <name type="scientific">Popillia japonica</name>
    <name type="common">Japanese beetle</name>
    <dbReference type="NCBI Taxonomy" id="7064"/>
    <lineage>
        <taxon>Eukaryota</taxon>
        <taxon>Metazoa</taxon>
        <taxon>Ecdysozoa</taxon>
        <taxon>Arthropoda</taxon>
        <taxon>Hexapoda</taxon>
        <taxon>Insecta</taxon>
        <taxon>Pterygota</taxon>
        <taxon>Neoptera</taxon>
        <taxon>Endopterygota</taxon>
        <taxon>Coleoptera</taxon>
        <taxon>Polyphaga</taxon>
        <taxon>Scarabaeiformia</taxon>
        <taxon>Scarabaeidae</taxon>
        <taxon>Rutelinae</taxon>
        <taxon>Popillia</taxon>
    </lineage>
</organism>